<dbReference type="InterPro" id="IPR013548">
    <property type="entry name" value="Plexin_cytoplasmic_RasGAP_dom"/>
</dbReference>
<dbReference type="SMART" id="SM00423">
    <property type="entry name" value="PSI"/>
    <property type="match status" value="3"/>
</dbReference>
<comment type="subcellular location">
    <subcellularLocation>
        <location evidence="1">Cell membrane</location>
        <topology evidence="1">Single-pass type I membrane protein</topology>
    </subcellularLocation>
</comment>
<dbReference type="InterPro" id="IPR014756">
    <property type="entry name" value="Ig_E-set"/>
</dbReference>
<evidence type="ECO:0000256" key="9">
    <source>
        <dbReference type="ARBA" id="ARBA00023157"/>
    </source>
</evidence>
<keyword evidence="7 12" id="KW-1133">Transmembrane helix</keyword>
<dbReference type="Pfam" id="PF17960">
    <property type="entry name" value="TIG_plexin"/>
    <property type="match status" value="1"/>
</dbReference>
<comment type="caution">
    <text evidence="14">The sequence shown here is derived from an EMBL/GenBank/DDBJ whole genome shotgun (WGS) entry which is preliminary data.</text>
</comment>
<reference evidence="14" key="1">
    <citation type="submission" date="2021-10" db="EMBL/GenBank/DDBJ databases">
        <title>Tropical sea cucumber genome reveals ecological adaptation and Cuvierian tubules defense mechanism.</title>
        <authorList>
            <person name="Chen T."/>
        </authorList>
    </citation>
    <scope>NUCLEOTIDE SEQUENCE</scope>
    <source>
        <strain evidence="14">Nanhai2018</strain>
        <tissue evidence="14">Muscle</tissue>
    </source>
</reference>
<dbReference type="SUPFAM" id="SSF103575">
    <property type="entry name" value="Plexin repeat"/>
    <property type="match status" value="1"/>
</dbReference>
<dbReference type="CDD" id="cd00603">
    <property type="entry name" value="IPT_PCSR"/>
    <property type="match status" value="3"/>
</dbReference>
<dbReference type="InterPro" id="IPR002909">
    <property type="entry name" value="IPT_dom"/>
</dbReference>
<feature type="domain" description="Sema" evidence="13">
    <location>
        <begin position="31"/>
        <end position="503"/>
    </location>
</feature>
<gene>
    <name evidence="14" type="ORF">HOLleu_06516</name>
</gene>
<dbReference type="FunFam" id="2.60.40.10:FF:000868">
    <property type="entry name" value="Plexin D1"/>
    <property type="match status" value="1"/>
</dbReference>
<dbReference type="InterPro" id="IPR046800">
    <property type="entry name" value="Plexin_RBD"/>
</dbReference>
<evidence type="ECO:0000313" key="14">
    <source>
        <dbReference type="EMBL" id="KAJ8047497.1"/>
    </source>
</evidence>
<evidence type="ECO:0000256" key="11">
    <source>
        <dbReference type="PROSITE-ProRule" id="PRU00352"/>
    </source>
</evidence>
<keyword evidence="9" id="KW-1015">Disulfide bond</keyword>
<feature type="transmembrane region" description="Helical" evidence="12">
    <location>
        <begin position="1255"/>
        <end position="1283"/>
    </location>
</feature>
<evidence type="ECO:0000256" key="4">
    <source>
        <dbReference type="ARBA" id="ARBA00022692"/>
    </source>
</evidence>
<dbReference type="Gene3D" id="3.10.20.90">
    <property type="entry name" value="Phosphatidylinositol 3-kinase Catalytic Subunit, Chain A, domain 1"/>
    <property type="match status" value="1"/>
</dbReference>
<name>A0A9Q1CLC7_HOLLE</name>
<evidence type="ECO:0000259" key="13">
    <source>
        <dbReference type="PROSITE" id="PS51004"/>
    </source>
</evidence>
<dbReference type="Gene3D" id="2.130.10.10">
    <property type="entry name" value="YVTN repeat-like/Quinoprotein amine dehydrogenase"/>
    <property type="match status" value="1"/>
</dbReference>
<dbReference type="GO" id="GO:0002116">
    <property type="term" value="C:semaphorin receptor complex"/>
    <property type="evidence" value="ECO:0007669"/>
    <property type="project" value="TreeGrafter"/>
</dbReference>
<evidence type="ECO:0000313" key="15">
    <source>
        <dbReference type="Proteomes" id="UP001152320"/>
    </source>
</evidence>
<accession>A0A9Q1CLC7</accession>
<dbReference type="InterPro" id="IPR031148">
    <property type="entry name" value="Plexin"/>
</dbReference>
<keyword evidence="4 12" id="KW-0812">Transmembrane</keyword>
<dbReference type="Pfam" id="PF08337">
    <property type="entry name" value="Plexin_cytopl"/>
    <property type="match status" value="1"/>
</dbReference>
<evidence type="ECO:0000256" key="3">
    <source>
        <dbReference type="ARBA" id="ARBA00022475"/>
    </source>
</evidence>
<dbReference type="GO" id="GO:0005886">
    <property type="term" value="C:plasma membrane"/>
    <property type="evidence" value="ECO:0007669"/>
    <property type="project" value="UniProtKB-SubCell"/>
</dbReference>
<evidence type="ECO:0000256" key="2">
    <source>
        <dbReference type="ARBA" id="ARBA00010297"/>
    </source>
</evidence>
<dbReference type="InterPro" id="IPR041019">
    <property type="entry name" value="TIG1_plexin"/>
</dbReference>
<dbReference type="InterPro" id="IPR013783">
    <property type="entry name" value="Ig-like_fold"/>
</dbReference>
<dbReference type="SUPFAM" id="SSF81296">
    <property type="entry name" value="E set domains"/>
    <property type="match status" value="2"/>
</dbReference>
<dbReference type="CDD" id="cd11236">
    <property type="entry name" value="Sema_plexin_like"/>
    <property type="match status" value="1"/>
</dbReference>
<dbReference type="Pfam" id="PF01437">
    <property type="entry name" value="PSI"/>
    <property type="match status" value="1"/>
</dbReference>
<dbReference type="InterPro" id="IPR016201">
    <property type="entry name" value="PSI"/>
</dbReference>
<dbReference type="InterPro" id="IPR001627">
    <property type="entry name" value="Semap_dom"/>
</dbReference>
<dbReference type="SMART" id="SM00429">
    <property type="entry name" value="IPT"/>
    <property type="match status" value="3"/>
</dbReference>
<proteinExistence type="inferred from homology"/>
<dbReference type="Gene3D" id="2.60.40.10">
    <property type="entry name" value="Immunoglobulins"/>
    <property type="match status" value="4"/>
</dbReference>
<sequence>MAALRMNKRKTSCCLSWRAVFQTTNGLLSFLLLLSVFRTAASQAYPTFQIPDSDSQFQTHFLDTSRDSIYIGALNNIYKLSSELILGNSLSTGPVQDNQLCRPAPFFCDHERTTTDHHSKVILVHQNRLITCGNIYQGTCDIRDPDSLNVTYGDSIREVVPNTPAGLAVAFIANADGDEVLYVASSYGRWLREAIPTVSTRLIANTVEESKLFKVSSDNAEIIIPPGTVASSPDDQGFNISYIDGFTSGQFSYFVAFQPSDHTTSSKYFSKLVRLCQGDPDFYSYVELPLVCATDSDNDYHLVQSAHLATLSLGGNKTKEVLVASFSKSETEISDIPSSESAVCIYPLEDINRAFYERRINCAQLQTDHTEINWFGPAPCRISQPLVDAIQAAGPDDYCHIVDTMHPLGGDNRDVTISSSPVYEINSFITAVAAVQHFETSIFFVGDSNGRLRKLRLDNAMSATEYENRQLHQTPVIRKGLLLSEDKEFVFVISENQISKVPVEECHEYQTCEECHAAQDPYCGWCSLQAECTRRIDAECAGSENGTSLRWLSTDDDCLTIISVTPEYAPAETVTELTLKISSLPPNLSTGMLTCVFMEGTTVLGTQPAVVTSDMLQVECNTPGDITATSEGFRMVELQIHYEENGQSENIAATNFDFYDCTKLSSCSLCAGNKYECHWCLYSNQCKDSAQTCNNTDISSSSSCPRLLQSEEILIPAGQQQRIEIDGENFPSDTFSYTCRIDFGGQDQLIIQANVVQSKIECDRTLFNYSSTEESRKGSLQVYWGDFALDMEDNLTVTLYKCDQKAVTVVDGSRKQTCGKCLTIDARYQCGWCPDISSCLSLVDAATCLQNQLLSREMSCPNPTIVSVSPLSGHISGGTRVAIGGFNLGLVSGDVKVITVAGANCSSMEFVSSQKLYCTTSSVPSHTSGKVIVEFSDSQIPAATSDDDFSYVQPTILSVFPTKGPQSGGTRLVVRGEHLNAGTDRAVEISTSPCSNQEGYPCIIIEGNNNAEEIVCRTSSGNITNGRIAMNFDLGCETGGDPFSYRADPVVDSFEKVTSIVSGGLDLTISGDFFDVIQEASMDFRIADETFQSKCTNESSKMKLHCISPNITLVSTSLPFMLPVENVSLYMDGVTRYTNLGSSFTGTRLEFFTFYNDPEYYQLPSGEDTLKIQYEEQRTRDIIIQGKNLTLASAKEDVTVEIGRFDCTVFKLTNTEVTCRPSSSIDPAEYPVVVQHGNLRFPVGMVEYLDKGFPWQLVAGIAAAVLFFILICSIFILLCHCCLNVRDNEKYFKELEEQRDAMEMVVAQECKEAFAELQTGVLSITKDVEGTGIPMWDYRSYAMWALFPNQPNHAVLRELTIPPAQRESVRKGLNRFGMLLANKSFLVHFVEVLEKQNTLGVEDLSNIASLLMVTCQGRMDYATAVMKTLLAKAIKEHVREGQEAVLMRRGVHIVEKIVSHWLALLMYPFLEEVAGDPLFSLFYAIHRQIFSGPVDEVTSLARYGLNEAALIRQKVEHIVLILYVKGIDNNMDDIKVQVLDCDTISQAKEKILEEIYKTSPYSTRPHRGEVDLEWTDSPNGKVLLLDYHGMKTDEGWRRLNTLRSYGVRDESSVSLLQTQNGNTSLSSSSSSPSRSINVYASLTTTSSMTPIITHEKEPAAQFMHLVKQTQVGTSKKFDGKKVIAEIYLTRLLTTKGIIQPFVDDLLNTILTIEEDGTNLPLAIKYLFDFLDEQAAENNIKDRNVVHQWKSNCLQLRFWVNLIKNPNFVYDINKTPAVDNCLSVIGQCLMDSCSISQQTLTKDSPSSRLLYAKEIPRYRELVSQYYKGIGKVPAVSDQDMNTMLADFSSQHQTEFYTLTALNELYFCYAVKCKNELKTSLQCDESCHKYQLVEKLEEVERLLSS</sequence>
<keyword evidence="5" id="KW-0732">Signal</keyword>
<comment type="caution">
    <text evidence="11">Lacks conserved residue(s) required for the propagation of feature annotation.</text>
</comment>
<evidence type="ECO:0000256" key="12">
    <source>
        <dbReference type="SAM" id="Phobius"/>
    </source>
</evidence>
<dbReference type="InterPro" id="IPR008936">
    <property type="entry name" value="Rho_GTPase_activation_prot"/>
</dbReference>
<dbReference type="SUPFAM" id="SSF48350">
    <property type="entry name" value="GTPase activation domain, GAP"/>
    <property type="match status" value="1"/>
</dbReference>
<dbReference type="GO" id="GO:0017154">
    <property type="term" value="F:semaphorin receptor activity"/>
    <property type="evidence" value="ECO:0007669"/>
    <property type="project" value="InterPro"/>
</dbReference>
<dbReference type="EMBL" id="JAIZAY010000002">
    <property type="protein sequence ID" value="KAJ8047497.1"/>
    <property type="molecule type" value="Genomic_DNA"/>
</dbReference>
<keyword evidence="3" id="KW-1003">Cell membrane</keyword>
<dbReference type="PANTHER" id="PTHR22625">
    <property type="entry name" value="PLEXIN"/>
    <property type="match status" value="1"/>
</dbReference>
<dbReference type="InterPro" id="IPR002165">
    <property type="entry name" value="Plexin_repeat"/>
</dbReference>
<dbReference type="Gene3D" id="1.10.506.10">
    <property type="entry name" value="GTPase Activation - p120gap, domain 1"/>
    <property type="match status" value="1"/>
</dbReference>
<dbReference type="Pfam" id="PF20170">
    <property type="entry name" value="Plexin_RBD"/>
    <property type="match status" value="1"/>
</dbReference>
<dbReference type="InterPro" id="IPR036352">
    <property type="entry name" value="Semap_dom_sf"/>
</dbReference>
<protein>
    <submittedName>
        <fullName evidence="14">Plexin-A2</fullName>
    </submittedName>
</protein>
<dbReference type="Pfam" id="PF01403">
    <property type="entry name" value="Sema"/>
    <property type="match status" value="1"/>
</dbReference>
<evidence type="ECO:0000256" key="6">
    <source>
        <dbReference type="ARBA" id="ARBA00022737"/>
    </source>
</evidence>
<dbReference type="SMART" id="SM00630">
    <property type="entry name" value="Sema"/>
    <property type="match status" value="1"/>
</dbReference>
<dbReference type="GO" id="GO:0030334">
    <property type="term" value="P:regulation of cell migration"/>
    <property type="evidence" value="ECO:0007669"/>
    <property type="project" value="TreeGrafter"/>
</dbReference>
<keyword evidence="10" id="KW-0325">Glycoprotein</keyword>
<keyword evidence="6" id="KW-0677">Repeat</keyword>
<organism evidence="14 15">
    <name type="scientific">Holothuria leucospilota</name>
    <name type="common">Black long sea cucumber</name>
    <name type="synonym">Mertensiothuria leucospilota</name>
    <dbReference type="NCBI Taxonomy" id="206669"/>
    <lineage>
        <taxon>Eukaryota</taxon>
        <taxon>Metazoa</taxon>
        <taxon>Echinodermata</taxon>
        <taxon>Eleutherozoa</taxon>
        <taxon>Echinozoa</taxon>
        <taxon>Holothuroidea</taxon>
        <taxon>Aspidochirotacea</taxon>
        <taxon>Aspidochirotida</taxon>
        <taxon>Holothuriidae</taxon>
        <taxon>Holothuria</taxon>
    </lineage>
</organism>
<evidence type="ECO:0000256" key="7">
    <source>
        <dbReference type="ARBA" id="ARBA00022989"/>
    </source>
</evidence>
<dbReference type="PANTHER" id="PTHR22625:SF70">
    <property type="entry name" value="PLEXIN A, ISOFORM A"/>
    <property type="match status" value="1"/>
</dbReference>
<dbReference type="SUPFAM" id="SSF101912">
    <property type="entry name" value="Sema domain"/>
    <property type="match status" value="1"/>
</dbReference>
<comment type="similarity">
    <text evidence="2">Belongs to the plexin family.</text>
</comment>
<dbReference type="InterPro" id="IPR041362">
    <property type="entry name" value="TIG2_plexin"/>
</dbReference>
<evidence type="ECO:0000256" key="5">
    <source>
        <dbReference type="ARBA" id="ARBA00022729"/>
    </source>
</evidence>
<dbReference type="Pfam" id="PF01833">
    <property type="entry name" value="TIG"/>
    <property type="match status" value="3"/>
</dbReference>
<dbReference type="Pfam" id="PF18020">
    <property type="entry name" value="TIG_2"/>
    <property type="match status" value="1"/>
</dbReference>
<dbReference type="PROSITE" id="PS51004">
    <property type="entry name" value="SEMA"/>
    <property type="match status" value="1"/>
</dbReference>
<dbReference type="Proteomes" id="UP001152320">
    <property type="component" value="Chromosome 2"/>
</dbReference>
<keyword evidence="15" id="KW-1185">Reference proteome</keyword>
<keyword evidence="8 12" id="KW-0472">Membrane</keyword>
<dbReference type="InterPro" id="IPR015943">
    <property type="entry name" value="WD40/YVTN_repeat-like_dom_sf"/>
</dbReference>
<evidence type="ECO:0000256" key="10">
    <source>
        <dbReference type="ARBA" id="ARBA00023180"/>
    </source>
</evidence>
<evidence type="ECO:0000256" key="1">
    <source>
        <dbReference type="ARBA" id="ARBA00004251"/>
    </source>
</evidence>
<evidence type="ECO:0000256" key="8">
    <source>
        <dbReference type="ARBA" id="ARBA00023136"/>
    </source>
</evidence>
<dbReference type="OrthoDB" id="125363at2759"/>